<comment type="caution">
    <text evidence="2">The sequence shown here is derived from an EMBL/GenBank/DDBJ whole genome shotgun (WGS) entry which is preliminary data.</text>
</comment>
<reference evidence="2" key="1">
    <citation type="submission" date="2021-02" db="EMBL/GenBank/DDBJ databases">
        <authorList>
            <person name="Dougan E. K."/>
            <person name="Rhodes N."/>
            <person name="Thang M."/>
            <person name="Chan C."/>
        </authorList>
    </citation>
    <scope>NUCLEOTIDE SEQUENCE</scope>
</reference>
<evidence type="ECO:0000313" key="3">
    <source>
        <dbReference type="Proteomes" id="UP000604046"/>
    </source>
</evidence>
<dbReference type="Proteomes" id="UP000604046">
    <property type="component" value="Unassembled WGS sequence"/>
</dbReference>
<feature type="compositionally biased region" description="Low complexity" evidence="1">
    <location>
        <begin position="44"/>
        <end position="57"/>
    </location>
</feature>
<name>A0A812LC75_9DINO</name>
<proteinExistence type="predicted"/>
<keyword evidence="3" id="KW-1185">Reference proteome</keyword>
<organism evidence="2 3">
    <name type="scientific">Symbiodinium natans</name>
    <dbReference type="NCBI Taxonomy" id="878477"/>
    <lineage>
        <taxon>Eukaryota</taxon>
        <taxon>Sar</taxon>
        <taxon>Alveolata</taxon>
        <taxon>Dinophyceae</taxon>
        <taxon>Suessiales</taxon>
        <taxon>Symbiodiniaceae</taxon>
        <taxon>Symbiodinium</taxon>
    </lineage>
</organism>
<feature type="region of interest" description="Disordered" evidence="1">
    <location>
        <begin position="1"/>
        <end position="20"/>
    </location>
</feature>
<dbReference type="EMBL" id="CAJNDS010001024">
    <property type="protein sequence ID" value="CAE7244438.1"/>
    <property type="molecule type" value="Genomic_DNA"/>
</dbReference>
<protein>
    <submittedName>
        <fullName evidence="2">PKAR protein</fullName>
    </submittedName>
</protein>
<feature type="compositionally biased region" description="Pro residues" evidence="1">
    <location>
        <begin position="63"/>
        <end position="81"/>
    </location>
</feature>
<evidence type="ECO:0000256" key="1">
    <source>
        <dbReference type="SAM" id="MobiDB-lite"/>
    </source>
</evidence>
<gene>
    <name evidence="2" type="primary">PKAR</name>
    <name evidence="2" type="ORF">SNAT2548_LOCUS11435</name>
</gene>
<evidence type="ECO:0000313" key="2">
    <source>
        <dbReference type="EMBL" id="CAE7244438.1"/>
    </source>
</evidence>
<feature type="region of interest" description="Disordered" evidence="1">
    <location>
        <begin position="40"/>
        <end position="86"/>
    </location>
</feature>
<sequence length="457" mass="50105">MATREGRNGASDGPADRHIFCSSLPDTVKQLLQLVDDVWESEPASARSSSSSSSSSISRKETPPPTINAPPPGLEGAPNPPERTVRRVSRQRLLLPEQQQRLNSLPQNYHSTLRDKMRTAPTRSVTIADPEESDWAAAPQPTNYGFTRSFTMEDSVQSLELSAQQELQLQHMAQQLHQLQQLQQIQMQQEFEKQQMFQYQQTEVVPVFLLPDLFATNGIAESYGPPKSSPQMLGVARSGNLVSAQPFSQLASRGSRGGPKPAGVETGSEVTAEPVALLHGAELEDFVKAGRFSFCFRLYHCGSHAFRHGCHHGCRHGCRHGPARKTMKELLQWCVPGHSNHTSSIQHLLATVERRNSKVAWQSLSRDGMSKNHLFALTSPTFCCRGDRCRGDHSDGHRGEDECFTTENLPASLAGCGFLVRSGDWGGLQLVVDGAEFGLEAEDEEQLSVGLGAASTA</sequence>
<accession>A0A812LC75</accession>
<dbReference type="AlphaFoldDB" id="A0A812LC75"/>